<dbReference type="SMART" id="SM00448">
    <property type="entry name" value="REC"/>
    <property type="match status" value="1"/>
</dbReference>
<dbReference type="AlphaFoldDB" id="A0A1H7R034"/>
<dbReference type="SUPFAM" id="SSF52172">
    <property type="entry name" value="CheY-like"/>
    <property type="match status" value="1"/>
</dbReference>
<dbReference type="OrthoDB" id="9789181at2"/>
<dbReference type="PANTHER" id="PTHR44591:SF3">
    <property type="entry name" value="RESPONSE REGULATORY DOMAIN-CONTAINING PROTEIN"/>
    <property type="match status" value="1"/>
</dbReference>
<dbReference type="InterPro" id="IPR050595">
    <property type="entry name" value="Bact_response_regulator"/>
</dbReference>
<feature type="modified residue" description="4-aspartylphosphate" evidence="2">
    <location>
        <position position="52"/>
    </location>
</feature>
<organism evidence="4 5">
    <name type="scientific">Chitinophaga rupis</name>
    <dbReference type="NCBI Taxonomy" id="573321"/>
    <lineage>
        <taxon>Bacteria</taxon>
        <taxon>Pseudomonadati</taxon>
        <taxon>Bacteroidota</taxon>
        <taxon>Chitinophagia</taxon>
        <taxon>Chitinophagales</taxon>
        <taxon>Chitinophagaceae</taxon>
        <taxon>Chitinophaga</taxon>
    </lineage>
</organism>
<dbReference type="Proteomes" id="UP000198984">
    <property type="component" value="Unassembled WGS sequence"/>
</dbReference>
<reference evidence="4 5" key="1">
    <citation type="submission" date="2016-10" db="EMBL/GenBank/DDBJ databases">
        <authorList>
            <person name="de Groot N.N."/>
        </authorList>
    </citation>
    <scope>NUCLEOTIDE SEQUENCE [LARGE SCALE GENOMIC DNA]</scope>
    <source>
        <strain evidence="4 5">DSM 21039</strain>
    </source>
</reference>
<keyword evidence="1 2" id="KW-0597">Phosphoprotein</keyword>
<evidence type="ECO:0000313" key="5">
    <source>
        <dbReference type="Proteomes" id="UP000198984"/>
    </source>
</evidence>
<evidence type="ECO:0000256" key="2">
    <source>
        <dbReference type="PROSITE-ProRule" id="PRU00169"/>
    </source>
</evidence>
<dbReference type="InterPro" id="IPR011006">
    <property type="entry name" value="CheY-like_superfamily"/>
</dbReference>
<dbReference type="EMBL" id="FOBB01000002">
    <property type="protein sequence ID" value="SEL53265.1"/>
    <property type="molecule type" value="Genomic_DNA"/>
</dbReference>
<dbReference type="InterPro" id="IPR001789">
    <property type="entry name" value="Sig_transdc_resp-reg_receiver"/>
</dbReference>
<evidence type="ECO:0000313" key="4">
    <source>
        <dbReference type="EMBL" id="SEL53265.1"/>
    </source>
</evidence>
<dbReference type="Pfam" id="PF00072">
    <property type="entry name" value="Response_reg"/>
    <property type="match status" value="1"/>
</dbReference>
<accession>A0A1H7R034</accession>
<gene>
    <name evidence="4" type="ORF">SAMN04488505_102483</name>
</gene>
<evidence type="ECO:0000256" key="1">
    <source>
        <dbReference type="ARBA" id="ARBA00022553"/>
    </source>
</evidence>
<name>A0A1H7R034_9BACT</name>
<dbReference type="Gene3D" id="3.40.50.2300">
    <property type="match status" value="1"/>
</dbReference>
<proteinExistence type="predicted"/>
<dbReference type="GO" id="GO:0000160">
    <property type="term" value="P:phosphorelay signal transduction system"/>
    <property type="evidence" value="ECO:0007669"/>
    <property type="project" value="InterPro"/>
</dbReference>
<sequence length="121" mass="13659">MSKILVLDDNEAILDAIHFILSRRKIEVVTITDPALLMPSLQMHKPDLLLMDISMGCYDGRELCYQLKSSPSEKHLPIVLFSAKSYTPASITACKADAFIEKPFHIQKLYTVLEQLLPQEA</sequence>
<keyword evidence="5" id="KW-1185">Reference proteome</keyword>
<dbReference type="STRING" id="573321.SAMN04488505_102483"/>
<protein>
    <submittedName>
        <fullName evidence="4">Response regulator receiver domain-containing protein</fullName>
    </submittedName>
</protein>
<feature type="domain" description="Response regulatory" evidence="3">
    <location>
        <begin position="3"/>
        <end position="117"/>
    </location>
</feature>
<dbReference type="RefSeq" id="WP_089909846.1">
    <property type="nucleotide sequence ID" value="NZ_FOBB01000002.1"/>
</dbReference>
<dbReference type="PROSITE" id="PS50110">
    <property type="entry name" value="RESPONSE_REGULATORY"/>
    <property type="match status" value="1"/>
</dbReference>
<dbReference type="PANTHER" id="PTHR44591">
    <property type="entry name" value="STRESS RESPONSE REGULATOR PROTEIN 1"/>
    <property type="match status" value="1"/>
</dbReference>
<evidence type="ECO:0000259" key="3">
    <source>
        <dbReference type="PROSITE" id="PS50110"/>
    </source>
</evidence>